<dbReference type="Proteomes" id="UP000266841">
    <property type="component" value="Unassembled WGS sequence"/>
</dbReference>
<comment type="caution">
    <text evidence="1">The sequence shown here is derived from an EMBL/GenBank/DDBJ whole genome shotgun (WGS) entry which is preliminary data.</text>
</comment>
<gene>
    <name evidence="1" type="ORF">THAOC_06347</name>
</gene>
<name>K0T0I5_THAOC</name>
<dbReference type="EMBL" id="AGNL01006295">
    <property type="protein sequence ID" value="EJK72153.1"/>
    <property type="molecule type" value="Genomic_DNA"/>
</dbReference>
<reference evidence="1 2" key="1">
    <citation type="journal article" date="2012" name="Genome Biol.">
        <title>Genome and low-iron response of an oceanic diatom adapted to chronic iron limitation.</title>
        <authorList>
            <person name="Lommer M."/>
            <person name="Specht M."/>
            <person name="Roy A.S."/>
            <person name="Kraemer L."/>
            <person name="Andreson R."/>
            <person name="Gutowska M.A."/>
            <person name="Wolf J."/>
            <person name="Bergner S.V."/>
            <person name="Schilhabel M.B."/>
            <person name="Klostermeier U.C."/>
            <person name="Beiko R.G."/>
            <person name="Rosenstiel P."/>
            <person name="Hippler M."/>
            <person name="Laroche J."/>
        </authorList>
    </citation>
    <scope>NUCLEOTIDE SEQUENCE [LARGE SCALE GENOMIC DNA]</scope>
    <source>
        <strain evidence="1 2">CCMP1005</strain>
    </source>
</reference>
<protein>
    <submittedName>
        <fullName evidence="1">Uncharacterized protein</fullName>
    </submittedName>
</protein>
<sequence length="165" mass="18808">ALRLQGHRLVDDLGEAEVSELDARVVRLAQEQKVLWLKVPMRHASIVAERDGLQEYLARHPRLLLVVVALLDDPVEQLPAAQFLHDEVERPRLVEEVVEAGYVRAVLQCAKYFYFVLQREDVLLLQLGPLDDFYGVLHIWIAPVLAAPNCGKCPRTELRNARTRS</sequence>
<proteinExistence type="predicted"/>
<accession>K0T0I5</accession>
<organism evidence="1 2">
    <name type="scientific">Thalassiosira oceanica</name>
    <name type="common">Marine diatom</name>
    <dbReference type="NCBI Taxonomy" id="159749"/>
    <lineage>
        <taxon>Eukaryota</taxon>
        <taxon>Sar</taxon>
        <taxon>Stramenopiles</taxon>
        <taxon>Ochrophyta</taxon>
        <taxon>Bacillariophyta</taxon>
        <taxon>Coscinodiscophyceae</taxon>
        <taxon>Thalassiosirophycidae</taxon>
        <taxon>Thalassiosirales</taxon>
        <taxon>Thalassiosiraceae</taxon>
        <taxon>Thalassiosira</taxon>
    </lineage>
</organism>
<evidence type="ECO:0000313" key="2">
    <source>
        <dbReference type="Proteomes" id="UP000266841"/>
    </source>
</evidence>
<evidence type="ECO:0000313" key="1">
    <source>
        <dbReference type="EMBL" id="EJK72153.1"/>
    </source>
</evidence>
<feature type="non-terminal residue" evidence="1">
    <location>
        <position position="1"/>
    </location>
</feature>
<keyword evidence="2" id="KW-1185">Reference proteome</keyword>
<dbReference type="AlphaFoldDB" id="K0T0I5"/>